<gene>
    <name evidence="1" type="ORF">FEE96_07135</name>
</gene>
<evidence type="ECO:0000313" key="1">
    <source>
        <dbReference type="EMBL" id="TLP67114.1"/>
    </source>
</evidence>
<comment type="caution">
    <text evidence="1">The sequence shown here is derived from an EMBL/GenBank/DDBJ whole genome shotgun (WGS) entry which is preliminary data.</text>
</comment>
<evidence type="ECO:0000313" key="2">
    <source>
        <dbReference type="Proteomes" id="UP000305041"/>
    </source>
</evidence>
<organism evidence="1 2">
    <name type="scientific">Parasedimentitalea maritima</name>
    <dbReference type="NCBI Taxonomy" id="2578117"/>
    <lineage>
        <taxon>Bacteria</taxon>
        <taxon>Pseudomonadati</taxon>
        <taxon>Pseudomonadota</taxon>
        <taxon>Alphaproteobacteria</taxon>
        <taxon>Rhodobacterales</taxon>
        <taxon>Paracoccaceae</taxon>
        <taxon>Parasedimentitalea</taxon>
    </lineage>
</organism>
<dbReference type="EMBL" id="VAUA01000003">
    <property type="protein sequence ID" value="TLP67114.1"/>
    <property type="molecule type" value="Genomic_DNA"/>
</dbReference>
<accession>A0ABY2V0Z0</accession>
<protein>
    <submittedName>
        <fullName evidence="1">Uncharacterized protein</fullName>
    </submittedName>
</protein>
<proteinExistence type="predicted"/>
<reference evidence="1 2" key="1">
    <citation type="submission" date="2019-05" db="EMBL/GenBank/DDBJ databases">
        <title>Draft genome sequence of Pelagicola sp. DSW4-44.</title>
        <authorList>
            <person name="Oh J."/>
        </authorList>
    </citation>
    <scope>NUCLEOTIDE SEQUENCE [LARGE SCALE GENOMIC DNA]</scope>
    <source>
        <strain evidence="1 2">DSW4-44</strain>
    </source>
</reference>
<dbReference type="Proteomes" id="UP000305041">
    <property type="component" value="Unassembled WGS sequence"/>
</dbReference>
<sequence length="278" mass="31430">MFTLNSLADYQIFDEFVCRATAKKVGPSSAYGTFMANAFQTLEHRDNGAKLLAALTDLRLTYAFIAQENGVVAGNWNSKISGIAHNELSDSLPDTLEDFWMFETKLDMLKSAISVITLARSFWDKYLGFLILLNEPDKYERYHSANSKKKAFRKIVAKWSDLPKGLQHSLVMDFQSIPPLYRDFVDRFYASEFFPDPAVDILMKKIERLDKARTPEIHGTGSLRKHALAVLPIEKSLEVTVALNTWNDVNSAMNSLRHELCNVPLIDLKATPIYLGTA</sequence>
<keyword evidence="2" id="KW-1185">Reference proteome</keyword>
<dbReference type="RefSeq" id="WP_138162329.1">
    <property type="nucleotide sequence ID" value="NZ_VAUA01000003.1"/>
</dbReference>
<name>A0ABY2V0Z0_9RHOB</name>